<dbReference type="Pfam" id="PF19126">
    <property type="entry name" value="DUF5810"/>
    <property type="match status" value="1"/>
</dbReference>
<keyword evidence="3" id="KW-1185">Reference proteome</keyword>
<sequence>MSTGYACPVCDAPQADIGHLANHLAFTAMLRSDGHGDWLGERVPGWSELGEADLTAALREHAADLDEAEYPQVFEDTTGDVAEEGRDAADQRSGALFDDHSGHDHGHQHAHDEGHARDRATGGPIPDGAETGSLPGGELPDEDREAIIEEAREMTRELRGGRGDDVSGAADDDDGTDDDG</sequence>
<organism evidence="2 3">
    <name type="scientific">Haloglomus irregulare</name>
    <dbReference type="NCBI Taxonomy" id="2234134"/>
    <lineage>
        <taxon>Archaea</taxon>
        <taxon>Methanobacteriati</taxon>
        <taxon>Methanobacteriota</taxon>
        <taxon>Stenosarchaea group</taxon>
        <taxon>Halobacteria</taxon>
        <taxon>Halobacteriales</taxon>
        <taxon>Natronomonadaceae</taxon>
        <taxon>Haloglomus</taxon>
    </lineage>
</organism>
<comment type="caution">
    <text evidence="2">The sequence shown here is derived from an EMBL/GenBank/DDBJ whole genome shotgun (WGS) entry which is preliminary data.</text>
</comment>
<dbReference type="Proteomes" id="UP000319894">
    <property type="component" value="Unassembled WGS sequence"/>
</dbReference>
<dbReference type="RefSeq" id="WP_144260871.1">
    <property type="nucleotide sequence ID" value="NZ_QMDX01000002.1"/>
</dbReference>
<dbReference type="AlphaFoldDB" id="A0A554NCA5"/>
<gene>
    <name evidence="2" type="ORF">DP107_03990</name>
</gene>
<dbReference type="EMBL" id="QMDX01000002">
    <property type="protein sequence ID" value="TSD15031.1"/>
    <property type="molecule type" value="Genomic_DNA"/>
</dbReference>
<evidence type="ECO:0000256" key="1">
    <source>
        <dbReference type="SAM" id="MobiDB-lite"/>
    </source>
</evidence>
<feature type="compositionally biased region" description="Acidic residues" evidence="1">
    <location>
        <begin position="170"/>
        <end position="180"/>
    </location>
</feature>
<dbReference type="InParanoid" id="A0A554NCA5"/>
<reference evidence="2 3" key="1">
    <citation type="submission" date="2018-06" db="EMBL/GenBank/DDBJ databases">
        <title>Natronomonas sp. F16-60 a new haloarchaeon isolated from a solar saltern of Isla Cristina, Huelva, Spain.</title>
        <authorList>
            <person name="Duran-Viseras A."/>
            <person name="Sanchez-Porro C."/>
            <person name="Ventosa A."/>
        </authorList>
    </citation>
    <scope>NUCLEOTIDE SEQUENCE [LARGE SCALE GENOMIC DNA]</scope>
    <source>
        <strain evidence="2 3">F16-60</strain>
    </source>
</reference>
<feature type="compositionally biased region" description="Basic and acidic residues" evidence="1">
    <location>
        <begin position="97"/>
        <end position="120"/>
    </location>
</feature>
<name>A0A554NCA5_9EURY</name>
<evidence type="ECO:0000313" key="3">
    <source>
        <dbReference type="Proteomes" id="UP000319894"/>
    </source>
</evidence>
<feature type="region of interest" description="Disordered" evidence="1">
    <location>
        <begin position="77"/>
        <end position="180"/>
    </location>
</feature>
<proteinExistence type="predicted"/>
<feature type="compositionally biased region" description="Basic and acidic residues" evidence="1">
    <location>
        <begin position="145"/>
        <end position="165"/>
    </location>
</feature>
<accession>A0A554NCA5</accession>
<dbReference type="InterPro" id="IPR043833">
    <property type="entry name" value="DUF5810"/>
</dbReference>
<evidence type="ECO:0000313" key="2">
    <source>
        <dbReference type="EMBL" id="TSD15031.1"/>
    </source>
</evidence>
<protein>
    <submittedName>
        <fullName evidence="2">Uncharacterized protein</fullName>
    </submittedName>
</protein>